<dbReference type="RefSeq" id="WP_110843465.1">
    <property type="nucleotide sequence ID" value="NZ_QJVJ01000017.1"/>
</dbReference>
<dbReference type="AlphaFoldDB" id="A0A2V5JW08"/>
<dbReference type="Proteomes" id="UP000247476">
    <property type="component" value="Unassembled WGS sequence"/>
</dbReference>
<feature type="domain" description="Copper amine oxidase-like N-terminal" evidence="2">
    <location>
        <begin position="50"/>
        <end position="94"/>
    </location>
</feature>
<evidence type="ECO:0000313" key="5">
    <source>
        <dbReference type="Proteomes" id="UP000247476"/>
    </source>
</evidence>
<evidence type="ECO:0000256" key="1">
    <source>
        <dbReference type="SAM" id="SignalP"/>
    </source>
</evidence>
<protein>
    <submittedName>
        <fullName evidence="4">Copper amine oxidase</fullName>
    </submittedName>
</protein>
<evidence type="ECO:0000313" key="4">
    <source>
        <dbReference type="EMBL" id="PYI50721.1"/>
    </source>
</evidence>
<name>A0A2V5JW08_9BACL</name>
<dbReference type="Pfam" id="PF13449">
    <property type="entry name" value="Phytase-like"/>
    <property type="match status" value="1"/>
</dbReference>
<dbReference type="Gene3D" id="3.30.457.10">
    <property type="entry name" value="Copper amine oxidase-like, N-terminal domain"/>
    <property type="match status" value="1"/>
</dbReference>
<keyword evidence="1" id="KW-0732">Signal</keyword>
<evidence type="ECO:0000259" key="3">
    <source>
        <dbReference type="Pfam" id="PF13449"/>
    </source>
</evidence>
<dbReference type="InterPro" id="IPR012854">
    <property type="entry name" value="Cu_amine_oxidase-like_N"/>
</dbReference>
<organism evidence="4 5">
    <name type="scientific">Paenibacillus flagellatus</name>
    <dbReference type="NCBI Taxonomy" id="2211139"/>
    <lineage>
        <taxon>Bacteria</taxon>
        <taxon>Bacillati</taxon>
        <taxon>Bacillota</taxon>
        <taxon>Bacilli</taxon>
        <taxon>Bacillales</taxon>
        <taxon>Paenibacillaceae</taxon>
        <taxon>Paenibacillus</taxon>
    </lineage>
</organism>
<reference evidence="4 5" key="1">
    <citation type="submission" date="2018-05" db="EMBL/GenBank/DDBJ databases">
        <title>Paenibacillus flagellatus sp. nov., isolated from selenium mineral soil.</title>
        <authorList>
            <person name="Dai X."/>
        </authorList>
    </citation>
    <scope>NUCLEOTIDE SEQUENCE [LARGE SCALE GENOMIC DNA]</scope>
    <source>
        <strain evidence="4 5">DXL2</strain>
    </source>
</reference>
<dbReference type="PANTHER" id="PTHR37957:SF1">
    <property type="entry name" value="PHYTASE-LIKE DOMAIN-CONTAINING PROTEIN"/>
    <property type="match status" value="1"/>
</dbReference>
<accession>A0A2V5JW08</accession>
<dbReference type="InterPro" id="IPR036582">
    <property type="entry name" value="Mao_N_sf"/>
</dbReference>
<feature type="signal peptide" evidence="1">
    <location>
        <begin position="1"/>
        <end position="27"/>
    </location>
</feature>
<dbReference type="InterPro" id="IPR027372">
    <property type="entry name" value="Phytase-like_dom"/>
</dbReference>
<gene>
    <name evidence="4" type="ORF">DLM86_28565</name>
</gene>
<keyword evidence="5" id="KW-1185">Reference proteome</keyword>
<dbReference type="SUPFAM" id="SSF63825">
    <property type="entry name" value="YWTD domain"/>
    <property type="match status" value="1"/>
</dbReference>
<comment type="caution">
    <text evidence="4">The sequence shown here is derived from an EMBL/GenBank/DDBJ whole genome shotgun (WGS) entry which is preliminary data.</text>
</comment>
<dbReference type="SUPFAM" id="SSF55383">
    <property type="entry name" value="Copper amine oxidase, domain N"/>
    <property type="match status" value="1"/>
</dbReference>
<sequence>MKKRLKQAKWLALALTAVALGSGSATATAAAAGGEAKEATETSFGLWAGGKPVSADKPPVVIDGSTYVPLRTLAELLGKQVEWNEWEQAIRLKAKPTVEATHDWNDPKELGGGIREGGFSGLVRLPNDPADVFYTLADRGPNGEYGKDKLRTFPVESFVPRLYKIKASGGSIEVLETIPLKLPAGKTDRFTGTTAISGLPNTEGTDEVPYDGTGTKKLAYDPDGLDLEGIAYSPSDDTFWLSDEYRPSLIQVKRDGTILGRYIPQGAKDALVAAGAQSELYDVLPAAYAKRIPNRGFEGVAISPDGAYLYASIQSPLANPDKKTGEASRSLRILKLDLKTKQPVGEYVYIAEDASMFENVKQKDVVISDLSGLGTDVLLVDERDKNAGSEAQIKRLYRVDLTKATNVLGQLFGGKELEALTPAELRERGVVPAAKELVADVAKLGYPHEKLEGIAPIDRNRIAIVNDNDFGVDGYGDDGKLKVNAAAKTQLFVVKVEEPLY</sequence>
<dbReference type="OrthoDB" id="9803927at2"/>
<dbReference type="Pfam" id="PF07833">
    <property type="entry name" value="Cu_amine_oxidN1"/>
    <property type="match status" value="1"/>
</dbReference>
<proteinExistence type="predicted"/>
<evidence type="ECO:0000259" key="2">
    <source>
        <dbReference type="Pfam" id="PF07833"/>
    </source>
</evidence>
<dbReference type="EMBL" id="QJVJ01000017">
    <property type="protein sequence ID" value="PYI50721.1"/>
    <property type="molecule type" value="Genomic_DNA"/>
</dbReference>
<dbReference type="PANTHER" id="PTHR37957">
    <property type="entry name" value="BLR7070 PROTEIN"/>
    <property type="match status" value="1"/>
</dbReference>
<feature type="chain" id="PRO_5038774654" evidence="1">
    <location>
        <begin position="28"/>
        <end position="501"/>
    </location>
</feature>
<feature type="domain" description="Phytase-like" evidence="3">
    <location>
        <begin position="117"/>
        <end position="470"/>
    </location>
</feature>